<protein>
    <submittedName>
        <fullName evidence="1">Uncharacterized protein</fullName>
    </submittedName>
</protein>
<evidence type="ECO:0000313" key="2">
    <source>
        <dbReference type="Proteomes" id="UP001143856"/>
    </source>
</evidence>
<name>A0ACC1PDU4_9PEZI</name>
<sequence length="296" mass="33372">MRQQEPAAKKSRRRNFVDKSRSVFDFQKLLRVIDEKHIPKNISIFLQQNQVETPKYPAHRVQKDHERNTTGITERPTGELRQPEPTEAEESAELARVDIENQEASVKALDLPPSKTASWQTATTNEYDGDESDAISDTSFTPPKQLGKFAVIGKDGRRRVLMPGIRGPPGLVGKARPEPKVELSFEKKPVLKKPPVLHGGIALAVMRQEALRPSEKKKEVEKGKEKKEEKPPAEAPTRRRSKKKGPKKQDVEPTEQPASSSTGSRRVGGWESAFLKGVFEIENDLLYDNRWPIATF</sequence>
<reference evidence="1" key="1">
    <citation type="submission" date="2022-10" db="EMBL/GenBank/DDBJ databases">
        <title>Genome Sequence of Xylaria curta.</title>
        <authorList>
            <person name="Buettner E."/>
        </authorList>
    </citation>
    <scope>NUCLEOTIDE SEQUENCE</scope>
    <source>
        <strain evidence="1">Babe10</strain>
    </source>
</reference>
<accession>A0ACC1PDU4</accession>
<comment type="caution">
    <text evidence="1">The sequence shown here is derived from an EMBL/GenBank/DDBJ whole genome shotgun (WGS) entry which is preliminary data.</text>
</comment>
<proteinExistence type="predicted"/>
<keyword evidence="2" id="KW-1185">Reference proteome</keyword>
<gene>
    <name evidence="1" type="ORF">NUW58_g2793</name>
</gene>
<organism evidence="1 2">
    <name type="scientific">Xylaria curta</name>
    <dbReference type="NCBI Taxonomy" id="42375"/>
    <lineage>
        <taxon>Eukaryota</taxon>
        <taxon>Fungi</taxon>
        <taxon>Dikarya</taxon>
        <taxon>Ascomycota</taxon>
        <taxon>Pezizomycotina</taxon>
        <taxon>Sordariomycetes</taxon>
        <taxon>Xylariomycetidae</taxon>
        <taxon>Xylariales</taxon>
        <taxon>Xylariaceae</taxon>
        <taxon>Xylaria</taxon>
    </lineage>
</organism>
<evidence type="ECO:0000313" key="1">
    <source>
        <dbReference type="EMBL" id="KAJ2990754.1"/>
    </source>
</evidence>
<dbReference type="Proteomes" id="UP001143856">
    <property type="component" value="Unassembled WGS sequence"/>
</dbReference>
<dbReference type="EMBL" id="JAPDGR010000386">
    <property type="protein sequence ID" value="KAJ2990754.1"/>
    <property type="molecule type" value="Genomic_DNA"/>
</dbReference>